<dbReference type="PROSITE" id="PS00175">
    <property type="entry name" value="PG_MUTASE"/>
    <property type="match status" value="1"/>
</dbReference>
<comment type="caution">
    <text evidence="1">The sequence shown here is derived from an EMBL/GenBank/DDBJ whole genome shotgun (WGS) entry which is preliminary data.</text>
</comment>
<reference evidence="1 2" key="1">
    <citation type="submission" date="2024-11" db="EMBL/GenBank/DDBJ databases">
        <title>Adaptive evolution of stress response genes in parasites aligns with host niche diversity.</title>
        <authorList>
            <person name="Hahn C."/>
            <person name="Resl P."/>
        </authorList>
    </citation>
    <scope>NUCLEOTIDE SEQUENCE [LARGE SCALE GENOMIC DNA]</scope>
    <source>
        <strain evidence="1">EGGRZ-B1_66</strain>
        <tissue evidence="1">Body</tissue>
    </source>
</reference>
<evidence type="ECO:0000313" key="1">
    <source>
        <dbReference type="EMBL" id="KAL3311955.1"/>
    </source>
</evidence>
<name>A0ABD2PWZ6_9PLAT</name>
<dbReference type="Proteomes" id="UP001626550">
    <property type="component" value="Unassembled WGS sequence"/>
</dbReference>
<evidence type="ECO:0008006" key="3">
    <source>
        <dbReference type="Google" id="ProtNLM"/>
    </source>
</evidence>
<keyword evidence="2" id="KW-1185">Reference proteome</keyword>
<evidence type="ECO:0000313" key="2">
    <source>
        <dbReference type="Proteomes" id="UP001626550"/>
    </source>
</evidence>
<dbReference type="InterPro" id="IPR001345">
    <property type="entry name" value="PG/BPGM_mutase_AS"/>
</dbReference>
<sequence length="253" mass="29483">MFILLTYFREAILFQIIDASSDSLIADSLFSNKRSGLCQCLLRLLTNILNLYRCMYSAQSSLYTRLKQTSPQLDWSHSLIKIRDRRLQMTQNLDVLSPPLPTDWQERMLRYLNDENRFAKGFQIYQLAKQMQRFPWMQENAQTGTAESNEASEVRELVSNYTNFFWSIHAQPRQSMLKYTWCTQVCSIAGFAYLILPVPLVRLNQQGLLSRHGESFFNKEDHVPSLTTISLLPPTQLLSQFESRLKDISKYAS</sequence>
<dbReference type="EMBL" id="JBJKFK010001940">
    <property type="protein sequence ID" value="KAL3311955.1"/>
    <property type="molecule type" value="Genomic_DNA"/>
</dbReference>
<dbReference type="AlphaFoldDB" id="A0ABD2PWZ6"/>
<accession>A0ABD2PWZ6</accession>
<gene>
    <name evidence="1" type="ORF">Ciccas_009457</name>
</gene>
<organism evidence="1 2">
    <name type="scientific">Cichlidogyrus casuarinus</name>
    <dbReference type="NCBI Taxonomy" id="1844966"/>
    <lineage>
        <taxon>Eukaryota</taxon>
        <taxon>Metazoa</taxon>
        <taxon>Spiralia</taxon>
        <taxon>Lophotrochozoa</taxon>
        <taxon>Platyhelminthes</taxon>
        <taxon>Monogenea</taxon>
        <taxon>Monopisthocotylea</taxon>
        <taxon>Dactylogyridea</taxon>
        <taxon>Ancyrocephalidae</taxon>
        <taxon>Cichlidogyrus</taxon>
    </lineage>
</organism>
<proteinExistence type="predicted"/>
<protein>
    <recommendedName>
        <fullName evidence="3">Maturase K</fullName>
    </recommendedName>
</protein>